<dbReference type="InterPro" id="IPR036388">
    <property type="entry name" value="WH-like_DNA-bd_sf"/>
</dbReference>
<dbReference type="SUPFAM" id="SSF46785">
    <property type="entry name" value="Winged helix' DNA-binding domain"/>
    <property type="match status" value="1"/>
</dbReference>
<gene>
    <name evidence="2" type="ORF">SAMN06295905_2485</name>
</gene>
<keyword evidence="3" id="KW-1185">Reference proteome</keyword>
<dbReference type="Gene3D" id="1.10.10.10">
    <property type="entry name" value="Winged helix-like DNA-binding domain superfamily/Winged helix DNA-binding domain"/>
    <property type="match status" value="1"/>
</dbReference>
<evidence type="ECO:0000259" key="1">
    <source>
        <dbReference type="Pfam" id="PF00126"/>
    </source>
</evidence>
<proteinExistence type="predicted"/>
<dbReference type="Pfam" id="PF00126">
    <property type="entry name" value="HTH_1"/>
    <property type="match status" value="1"/>
</dbReference>
<evidence type="ECO:0000313" key="2">
    <source>
        <dbReference type="EMBL" id="SMQ75970.1"/>
    </source>
</evidence>
<accession>A0A1Y6FRY6</accession>
<dbReference type="PANTHER" id="PTHR30432">
    <property type="entry name" value="TRANSCRIPTIONAL REGULATOR MODE"/>
    <property type="match status" value="1"/>
</dbReference>
<dbReference type="PANTHER" id="PTHR30432:SF1">
    <property type="entry name" value="DNA-BINDING TRANSCRIPTIONAL DUAL REGULATOR MODE"/>
    <property type="match status" value="1"/>
</dbReference>
<sequence length="128" mass="13554">MGVFRFMTKPVHSHGLGHLRVVISETAYIGPGRADLLEGIARTGSISAAGKAMGMSYKRAWGLVQALNDGFGQPLVTSSRGGAAQGGASLTPLGEAVLERYRAMQHKTELAIAEDVRALRAKFSDISK</sequence>
<dbReference type="GO" id="GO:0003700">
    <property type="term" value="F:DNA-binding transcription factor activity"/>
    <property type="evidence" value="ECO:0007669"/>
    <property type="project" value="InterPro"/>
</dbReference>
<dbReference type="Proteomes" id="UP000194474">
    <property type="component" value="Unassembled WGS sequence"/>
</dbReference>
<dbReference type="InterPro" id="IPR051815">
    <property type="entry name" value="Molybdate_resp_trans_reg"/>
</dbReference>
<reference evidence="3" key="1">
    <citation type="submission" date="2017-04" db="EMBL/GenBank/DDBJ databases">
        <authorList>
            <person name="Varghese N."/>
            <person name="Submissions S."/>
        </authorList>
    </citation>
    <scope>NUCLEOTIDE SEQUENCE [LARGE SCALE GENOMIC DNA]</scope>
</reference>
<protein>
    <submittedName>
        <fullName evidence="2">Molybdate transport system regulatory protein</fullName>
    </submittedName>
</protein>
<evidence type="ECO:0000313" key="3">
    <source>
        <dbReference type="Proteomes" id="UP000194474"/>
    </source>
</evidence>
<dbReference type="EMBL" id="FXWK01000001">
    <property type="protein sequence ID" value="SMQ75970.1"/>
    <property type="molecule type" value="Genomic_DNA"/>
</dbReference>
<organism evidence="2 3">
    <name type="scientific">Devosia lucknowensis</name>
    <dbReference type="NCBI Taxonomy" id="1096929"/>
    <lineage>
        <taxon>Bacteria</taxon>
        <taxon>Pseudomonadati</taxon>
        <taxon>Pseudomonadota</taxon>
        <taxon>Alphaproteobacteria</taxon>
        <taxon>Hyphomicrobiales</taxon>
        <taxon>Devosiaceae</taxon>
        <taxon>Devosia</taxon>
    </lineage>
</organism>
<dbReference type="InterPro" id="IPR000847">
    <property type="entry name" value="LysR_HTH_N"/>
</dbReference>
<name>A0A1Y6FRY6_9HYPH</name>
<feature type="domain" description="HTH lysR-type" evidence="1">
    <location>
        <begin position="37"/>
        <end position="95"/>
    </location>
</feature>
<dbReference type="InterPro" id="IPR036390">
    <property type="entry name" value="WH_DNA-bd_sf"/>
</dbReference>
<dbReference type="AlphaFoldDB" id="A0A1Y6FRY6"/>